<reference evidence="2 3" key="1">
    <citation type="submission" date="2019-02" db="EMBL/GenBank/DDBJ databases">
        <title>Deep-cultivation of Planctomycetes and their phenomic and genomic characterization uncovers novel biology.</title>
        <authorList>
            <person name="Wiegand S."/>
            <person name="Jogler M."/>
            <person name="Boedeker C."/>
            <person name="Pinto D."/>
            <person name="Vollmers J."/>
            <person name="Rivas-Marin E."/>
            <person name="Kohn T."/>
            <person name="Peeters S.H."/>
            <person name="Heuer A."/>
            <person name="Rast P."/>
            <person name="Oberbeckmann S."/>
            <person name="Bunk B."/>
            <person name="Jeske O."/>
            <person name="Meyerdierks A."/>
            <person name="Storesund J.E."/>
            <person name="Kallscheuer N."/>
            <person name="Luecker S."/>
            <person name="Lage O.M."/>
            <person name="Pohl T."/>
            <person name="Merkel B.J."/>
            <person name="Hornburger P."/>
            <person name="Mueller R.-W."/>
            <person name="Bruemmer F."/>
            <person name="Labrenz M."/>
            <person name="Spormann A.M."/>
            <person name="Op den Camp H."/>
            <person name="Overmann J."/>
            <person name="Amann R."/>
            <person name="Jetten M.S.M."/>
            <person name="Mascher T."/>
            <person name="Medema M.H."/>
            <person name="Devos D.P."/>
            <person name="Kaster A.-K."/>
            <person name="Ovreas L."/>
            <person name="Rohde M."/>
            <person name="Galperin M.Y."/>
            <person name="Jogler C."/>
        </authorList>
    </citation>
    <scope>NUCLEOTIDE SEQUENCE [LARGE SCALE GENOMIC DNA]</scope>
    <source>
        <strain evidence="2 3">Poly24</strain>
    </source>
</reference>
<accession>A0A518K0Q0</accession>
<name>A0A518K0Q0_9BACT</name>
<feature type="domain" description="Xylose isomerase-like TIM barrel" evidence="1">
    <location>
        <begin position="65"/>
        <end position="298"/>
    </location>
</feature>
<dbReference type="PANTHER" id="PTHR12110:SF21">
    <property type="entry name" value="XYLOSE ISOMERASE-LIKE TIM BARREL DOMAIN-CONTAINING PROTEIN"/>
    <property type="match status" value="1"/>
</dbReference>
<organism evidence="2 3">
    <name type="scientific">Rosistilla carotiformis</name>
    <dbReference type="NCBI Taxonomy" id="2528017"/>
    <lineage>
        <taxon>Bacteria</taxon>
        <taxon>Pseudomonadati</taxon>
        <taxon>Planctomycetota</taxon>
        <taxon>Planctomycetia</taxon>
        <taxon>Pirellulales</taxon>
        <taxon>Pirellulaceae</taxon>
        <taxon>Rosistilla</taxon>
    </lineage>
</organism>
<keyword evidence="3" id="KW-1185">Reference proteome</keyword>
<dbReference type="InterPro" id="IPR036237">
    <property type="entry name" value="Xyl_isomerase-like_sf"/>
</dbReference>
<proteinExistence type="predicted"/>
<evidence type="ECO:0000259" key="1">
    <source>
        <dbReference type="Pfam" id="PF01261"/>
    </source>
</evidence>
<dbReference type="AlphaFoldDB" id="A0A518K0Q0"/>
<dbReference type="PROSITE" id="PS51318">
    <property type="entry name" value="TAT"/>
    <property type="match status" value="1"/>
</dbReference>
<dbReference type="Pfam" id="PF01261">
    <property type="entry name" value="AP_endonuc_2"/>
    <property type="match status" value="1"/>
</dbReference>
<dbReference type="PANTHER" id="PTHR12110">
    <property type="entry name" value="HYDROXYPYRUVATE ISOMERASE"/>
    <property type="match status" value="1"/>
</dbReference>
<dbReference type="SUPFAM" id="SSF51658">
    <property type="entry name" value="Xylose isomerase-like"/>
    <property type="match status" value="1"/>
</dbReference>
<gene>
    <name evidence="2" type="primary">ulaE_2</name>
    <name evidence="2" type="ORF">Poly24_51110</name>
</gene>
<evidence type="ECO:0000313" key="2">
    <source>
        <dbReference type="EMBL" id="QDV71376.1"/>
    </source>
</evidence>
<evidence type="ECO:0000313" key="3">
    <source>
        <dbReference type="Proteomes" id="UP000315082"/>
    </source>
</evidence>
<dbReference type="InterPro" id="IPR013022">
    <property type="entry name" value="Xyl_isomerase-like_TIM-brl"/>
</dbReference>
<dbReference type="RefSeq" id="WP_145101860.1">
    <property type="nucleotide sequence ID" value="NZ_CP036348.1"/>
</dbReference>
<dbReference type="InterPro" id="IPR006311">
    <property type="entry name" value="TAT_signal"/>
</dbReference>
<protein>
    <submittedName>
        <fullName evidence="2">L-ribulose-5-phosphate 3-epimerase UlaE</fullName>
        <ecNumber evidence="2">5.1.3.22</ecNumber>
    </submittedName>
</protein>
<sequence length="323" mass="35984">MHSDPLPRRHRADRRTFLLASTALTTAACRPESAAAHSIVDCSGKLSLGFSLYGMRDIKTEVAIQTLREIGYDSVEFCLLEGFDTDPARLDRVRRRDLRATLAKYNMCLRALMEHLPLSTDQAINQQAIERLKRAAALGHDLEAGDSPLIETVLGGGNWLEVRDRFAETLRKWAALAEREDVQIAIKPHVHHAVDTPEKARWLMRQVGNERIGLAYDYSHFAAQGIDMNQSVRDLAAYTLFVHAKDAIADGGQTRFALPGSSGKIDYPQLLKRLIENGYAGDFCVEVSSQIWKQPGYDAIAAAKESFRPMADAFHVAGIERPK</sequence>
<keyword evidence="2" id="KW-0413">Isomerase</keyword>
<dbReference type="Gene3D" id="3.20.20.150">
    <property type="entry name" value="Divalent-metal-dependent TIM barrel enzymes"/>
    <property type="match status" value="1"/>
</dbReference>
<dbReference type="EMBL" id="CP036348">
    <property type="protein sequence ID" value="QDV71376.1"/>
    <property type="molecule type" value="Genomic_DNA"/>
</dbReference>
<dbReference type="KEGG" id="rcf:Poly24_51110"/>
<dbReference type="InterPro" id="IPR050312">
    <property type="entry name" value="IolE/XylAMocC-like"/>
</dbReference>
<dbReference type="GO" id="GO:0034015">
    <property type="term" value="F:L-ribulose-5-phosphate 3-epimerase activity"/>
    <property type="evidence" value="ECO:0007669"/>
    <property type="project" value="UniProtKB-EC"/>
</dbReference>
<dbReference type="OrthoDB" id="9780241at2"/>
<dbReference type="Proteomes" id="UP000315082">
    <property type="component" value="Chromosome"/>
</dbReference>
<dbReference type="EC" id="5.1.3.22" evidence="2"/>